<keyword evidence="1" id="KW-0863">Zinc-finger</keyword>
<gene>
    <name evidence="6" type="primary">LOC104247917</name>
</gene>
<name>A0A1U7YGV3_NICSY</name>
<evidence type="ECO:0000313" key="6">
    <source>
        <dbReference type="RefSeq" id="XP_009802368.1"/>
    </source>
</evidence>
<dbReference type="PROSITE" id="PS50158">
    <property type="entry name" value="ZF_CCHC"/>
    <property type="match status" value="1"/>
</dbReference>
<dbReference type="Proteomes" id="UP000189701">
    <property type="component" value="Unplaced"/>
</dbReference>
<keyword evidence="5" id="KW-1185">Reference proteome</keyword>
<reference evidence="6" key="2">
    <citation type="submission" date="2025-08" db="UniProtKB">
        <authorList>
            <consortium name="RefSeq"/>
        </authorList>
    </citation>
    <scope>IDENTIFICATION</scope>
    <source>
        <tissue evidence="6">Leaf</tissue>
    </source>
</reference>
<dbReference type="AlphaFoldDB" id="A0A1U7YGV3"/>
<dbReference type="GO" id="GO:0003676">
    <property type="term" value="F:nucleic acid binding"/>
    <property type="evidence" value="ECO:0007669"/>
    <property type="project" value="InterPro"/>
</dbReference>
<feature type="signal peptide" evidence="3">
    <location>
        <begin position="1"/>
        <end position="21"/>
    </location>
</feature>
<feature type="region of interest" description="Disordered" evidence="2">
    <location>
        <begin position="110"/>
        <end position="137"/>
    </location>
</feature>
<keyword evidence="3" id="KW-0732">Signal</keyword>
<dbReference type="OrthoDB" id="1747507at2759"/>
<dbReference type="RefSeq" id="XP_009802368.1">
    <property type="nucleotide sequence ID" value="XM_009804066.1"/>
</dbReference>
<protein>
    <submittedName>
        <fullName evidence="6">Uncharacterized protein LOC104247917</fullName>
    </submittedName>
</protein>
<dbReference type="Gene3D" id="4.10.60.10">
    <property type="entry name" value="Zinc finger, CCHC-type"/>
    <property type="match status" value="1"/>
</dbReference>
<evidence type="ECO:0000256" key="2">
    <source>
        <dbReference type="SAM" id="MobiDB-lite"/>
    </source>
</evidence>
<proteinExistence type="predicted"/>
<feature type="chain" id="PRO_5010518831" evidence="3">
    <location>
        <begin position="22"/>
        <end position="137"/>
    </location>
</feature>
<evidence type="ECO:0000256" key="3">
    <source>
        <dbReference type="SAM" id="SignalP"/>
    </source>
</evidence>
<evidence type="ECO:0000259" key="4">
    <source>
        <dbReference type="PROSITE" id="PS50158"/>
    </source>
</evidence>
<keyword evidence="1" id="KW-0479">Metal-binding</keyword>
<sequence length="137" mass="14922">MRDKIHRFIAGLALELTEACATAVLQDSVDISQIQAFSQNIERGPGESSQASSLQRQRGSGKIWPYPLRCAICGRGHLGQCRASFDACYTCGHPGHMMRDYPNRDYGGMVQPENSTLGSSMFVHPSGRESQSSASRG</sequence>
<feature type="compositionally biased region" description="Polar residues" evidence="2">
    <location>
        <begin position="128"/>
        <end position="137"/>
    </location>
</feature>
<feature type="domain" description="CCHC-type" evidence="4">
    <location>
        <begin position="88"/>
        <end position="103"/>
    </location>
</feature>
<dbReference type="InterPro" id="IPR001878">
    <property type="entry name" value="Znf_CCHC"/>
</dbReference>
<evidence type="ECO:0000313" key="5">
    <source>
        <dbReference type="Proteomes" id="UP000189701"/>
    </source>
</evidence>
<accession>A0A1U7YGV3</accession>
<reference evidence="5" key="1">
    <citation type="journal article" date="2013" name="Genome Biol.">
        <title>Reference genomes and transcriptomes of Nicotiana sylvestris and Nicotiana tomentosiformis.</title>
        <authorList>
            <person name="Sierro N."/>
            <person name="Battey J.N."/>
            <person name="Ouadi S."/>
            <person name="Bovet L."/>
            <person name="Goepfert S."/>
            <person name="Bakaher N."/>
            <person name="Peitsch M.C."/>
            <person name="Ivanov N.V."/>
        </authorList>
    </citation>
    <scope>NUCLEOTIDE SEQUENCE [LARGE SCALE GENOMIC DNA]</scope>
</reference>
<evidence type="ECO:0000256" key="1">
    <source>
        <dbReference type="PROSITE-ProRule" id="PRU00047"/>
    </source>
</evidence>
<dbReference type="GO" id="GO:0008270">
    <property type="term" value="F:zinc ion binding"/>
    <property type="evidence" value="ECO:0007669"/>
    <property type="project" value="UniProtKB-KW"/>
</dbReference>
<organism evidence="5 6">
    <name type="scientific">Nicotiana sylvestris</name>
    <name type="common">Wood tobacco</name>
    <name type="synonym">South American tobacco</name>
    <dbReference type="NCBI Taxonomy" id="4096"/>
    <lineage>
        <taxon>Eukaryota</taxon>
        <taxon>Viridiplantae</taxon>
        <taxon>Streptophyta</taxon>
        <taxon>Embryophyta</taxon>
        <taxon>Tracheophyta</taxon>
        <taxon>Spermatophyta</taxon>
        <taxon>Magnoliopsida</taxon>
        <taxon>eudicotyledons</taxon>
        <taxon>Gunneridae</taxon>
        <taxon>Pentapetalae</taxon>
        <taxon>asterids</taxon>
        <taxon>lamiids</taxon>
        <taxon>Solanales</taxon>
        <taxon>Solanaceae</taxon>
        <taxon>Nicotianoideae</taxon>
        <taxon>Nicotianeae</taxon>
        <taxon>Nicotiana</taxon>
    </lineage>
</organism>
<keyword evidence="1" id="KW-0862">Zinc</keyword>